<evidence type="ECO:0000256" key="2">
    <source>
        <dbReference type="SAM" id="MobiDB-lite"/>
    </source>
</evidence>
<gene>
    <name evidence="4" type="ORF">J2R98_002002</name>
</gene>
<accession>A0ABU0DV48</accession>
<feature type="compositionally biased region" description="Polar residues" evidence="2">
    <location>
        <begin position="69"/>
        <end position="91"/>
    </location>
</feature>
<feature type="domain" description="3D" evidence="3">
    <location>
        <begin position="129"/>
        <end position="189"/>
    </location>
</feature>
<dbReference type="PANTHER" id="PTHR39160:SF4">
    <property type="entry name" value="RESUSCITATION-PROMOTING FACTOR RPFB"/>
    <property type="match status" value="1"/>
</dbReference>
<dbReference type="InterPro" id="IPR010611">
    <property type="entry name" value="3D_dom"/>
</dbReference>
<evidence type="ECO:0000313" key="5">
    <source>
        <dbReference type="Proteomes" id="UP001236723"/>
    </source>
</evidence>
<organism evidence="4 5">
    <name type="scientific">Alkalibacillus filiformis</name>
    <dbReference type="NCBI Taxonomy" id="200990"/>
    <lineage>
        <taxon>Bacteria</taxon>
        <taxon>Bacillati</taxon>
        <taxon>Bacillota</taxon>
        <taxon>Bacilli</taxon>
        <taxon>Bacillales</taxon>
        <taxon>Bacillaceae</taxon>
        <taxon>Alkalibacillus</taxon>
    </lineage>
</organism>
<feature type="region of interest" description="Disordered" evidence="2">
    <location>
        <begin position="68"/>
        <end position="93"/>
    </location>
</feature>
<dbReference type="Proteomes" id="UP001236723">
    <property type="component" value="Unassembled WGS sequence"/>
</dbReference>
<dbReference type="InterPro" id="IPR051933">
    <property type="entry name" value="Resuscitation_pf_RpfB"/>
</dbReference>
<evidence type="ECO:0000256" key="1">
    <source>
        <dbReference type="ARBA" id="ARBA00022729"/>
    </source>
</evidence>
<reference evidence="4 5" key="1">
    <citation type="submission" date="2023-07" db="EMBL/GenBank/DDBJ databases">
        <title>Genomic Encyclopedia of Type Strains, Phase IV (KMG-IV): sequencing the most valuable type-strain genomes for metagenomic binning, comparative biology and taxonomic classification.</title>
        <authorList>
            <person name="Goeker M."/>
        </authorList>
    </citation>
    <scope>NUCLEOTIDE SEQUENCE [LARGE SCALE GENOMIC DNA]</scope>
    <source>
        <strain evidence="4 5">DSM 15448</strain>
    </source>
</reference>
<comment type="caution">
    <text evidence="4">The sequence shown here is derived from an EMBL/GenBank/DDBJ whole genome shotgun (WGS) entry which is preliminary data.</text>
</comment>
<dbReference type="InterPro" id="IPR059180">
    <property type="entry name" value="3D_YorM"/>
</dbReference>
<dbReference type="RefSeq" id="WP_307068499.1">
    <property type="nucleotide sequence ID" value="NZ_JAUSUP010000005.1"/>
</dbReference>
<evidence type="ECO:0000313" key="4">
    <source>
        <dbReference type="EMBL" id="MDQ0352168.1"/>
    </source>
</evidence>
<name>A0ABU0DV48_9BACI</name>
<sequence>MKRTIVLMLGVGLLIALLLVAFDSDIKEANTHQEMTTHISELEQYTMGLEIASTQLETKEKITLVEPEPTQQVEHNDSSNGESDVQHVSQQEEATETMYMTATAYTAYCEGCSGTTYTGINLRENPDQKVIAVDPDVIPLGSTVWVEGYGTAVAGDIGGAIKGDRIDLFIPDEAEAKRYGVRQVRVEIID</sequence>
<dbReference type="PANTHER" id="PTHR39160">
    <property type="entry name" value="CELL WALL-BINDING PROTEIN YOCH"/>
    <property type="match status" value="1"/>
</dbReference>
<proteinExistence type="predicted"/>
<keyword evidence="1" id="KW-0732">Signal</keyword>
<dbReference type="Gene3D" id="2.40.40.10">
    <property type="entry name" value="RlpA-like domain"/>
    <property type="match status" value="1"/>
</dbReference>
<keyword evidence="5" id="KW-1185">Reference proteome</keyword>
<protein>
    <submittedName>
        <fullName evidence="4">3D (Asp-Asp-Asp) domain-containing protein</fullName>
    </submittedName>
</protein>
<dbReference type="InterPro" id="IPR036908">
    <property type="entry name" value="RlpA-like_sf"/>
</dbReference>
<dbReference type="Pfam" id="PF06725">
    <property type="entry name" value="3D"/>
    <property type="match status" value="1"/>
</dbReference>
<evidence type="ECO:0000259" key="3">
    <source>
        <dbReference type="Pfam" id="PF06725"/>
    </source>
</evidence>
<dbReference type="SUPFAM" id="SSF50685">
    <property type="entry name" value="Barwin-like endoglucanases"/>
    <property type="match status" value="1"/>
</dbReference>
<dbReference type="EMBL" id="JAUSUP010000005">
    <property type="protein sequence ID" value="MDQ0352168.1"/>
    <property type="molecule type" value="Genomic_DNA"/>
</dbReference>
<dbReference type="CDD" id="cd14667">
    <property type="entry name" value="3D_containing_proteins"/>
    <property type="match status" value="1"/>
</dbReference>